<evidence type="ECO:0000313" key="8">
    <source>
        <dbReference type="EMBL" id="RHB38573.1"/>
    </source>
</evidence>
<keyword evidence="4" id="KW-0472">Membrane</keyword>
<proteinExistence type="inferred from homology"/>
<evidence type="ECO:0000313" key="9">
    <source>
        <dbReference type="Proteomes" id="UP000284379"/>
    </source>
</evidence>
<comment type="subcellular location">
    <subcellularLocation>
        <location evidence="1">Cell outer membrane</location>
    </subcellularLocation>
</comment>
<evidence type="ECO:0000259" key="6">
    <source>
        <dbReference type="Pfam" id="PF07980"/>
    </source>
</evidence>
<dbReference type="InterPro" id="IPR033985">
    <property type="entry name" value="SusD-like_N"/>
</dbReference>
<evidence type="ECO:0000256" key="3">
    <source>
        <dbReference type="ARBA" id="ARBA00022729"/>
    </source>
</evidence>
<reference evidence="8 9" key="1">
    <citation type="submission" date="2018-08" db="EMBL/GenBank/DDBJ databases">
        <title>A genome reference for cultivated species of the human gut microbiota.</title>
        <authorList>
            <person name="Zou Y."/>
            <person name="Xue W."/>
            <person name="Luo G."/>
        </authorList>
    </citation>
    <scope>NUCLEOTIDE SEQUENCE [LARGE SCALE GENOMIC DNA]</scope>
    <source>
        <strain evidence="8 9">AM40-30BH</strain>
    </source>
</reference>
<dbReference type="Pfam" id="PF07980">
    <property type="entry name" value="SusD_RagB"/>
    <property type="match status" value="1"/>
</dbReference>
<feature type="domain" description="RagB/SusD" evidence="6">
    <location>
        <begin position="384"/>
        <end position="610"/>
    </location>
</feature>
<sequence>MKKYISLFVLLGGFMVSSCSDFLERKPLDFGDQEVFLKTTADLKYYANQFYPLFPSNKANADGGPYRDDENSDNQTSFWSNSNFFPGVKEVPKLGDSSEWKFKTIRACNFFINLVTERIEANEVIGTPSEINHYLGEVYFFRAYDNFRLLRNYGDVPIIEEVLPDKLDILKISTRRAPRNEVARFIIRDLERADSLMLDKTPEAGRLHKDCAKLLLARVALFEATWEKYHAGTCFVPGNAKWVGAKMHPDFRFKAGSAEKEVEFFLDKAIEYSDLVAGTRTLSSNYKAMFTSVSVDAIPEVLLAKNYISGVNGHGVNRMLSLAGKTGYTRSLIESFLMKNGLPIYDSDSDYKTDVYIETVIYGRDNRLVESLNPISLPRIYSREAEYTPTGYQVSKWLSDLPGQTDSATGGTTANPIFRAAEAYCIYLEAYYERHKTLGGNCDTYWKALRTRAQVDTDYQKTIDHTDLSKERDLAAKTKGIDATLYNIRRERRCEFIAEGMRLDDLRRWRALDNMRNYEIMGMNLWKEMFKRYAMAGLDLKPTVVSQYDAGDPESTYIKVFKVNESDKAYNGYNFPKPHYLEPIPLSEILLTADDANNPENSNIYQNPGWPISSGSLADYTYDCD</sequence>
<dbReference type="InterPro" id="IPR011990">
    <property type="entry name" value="TPR-like_helical_dom_sf"/>
</dbReference>
<accession>A0A413VYB5</accession>
<dbReference type="Gene3D" id="1.25.40.390">
    <property type="match status" value="1"/>
</dbReference>
<evidence type="ECO:0000259" key="7">
    <source>
        <dbReference type="Pfam" id="PF14322"/>
    </source>
</evidence>
<dbReference type="Proteomes" id="UP000284379">
    <property type="component" value="Unassembled WGS sequence"/>
</dbReference>
<dbReference type="EMBL" id="QSGO01000001">
    <property type="protein sequence ID" value="RHB38573.1"/>
    <property type="molecule type" value="Genomic_DNA"/>
</dbReference>
<organism evidence="8 9">
    <name type="scientific">Bacteroides nordii</name>
    <dbReference type="NCBI Taxonomy" id="291645"/>
    <lineage>
        <taxon>Bacteria</taxon>
        <taxon>Pseudomonadati</taxon>
        <taxon>Bacteroidota</taxon>
        <taxon>Bacteroidia</taxon>
        <taxon>Bacteroidales</taxon>
        <taxon>Bacteroidaceae</taxon>
        <taxon>Bacteroides</taxon>
    </lineage>
</organism>
<dbReference type="PROSITE" id="PS51257">
    <property type="entry name" value="PROKAR_LIPOPROTEIN"/>
    <property type="match status" value="1"/>
</dbReference>
<evidence type="ECO:0000256" key="4">
    <source>
        <dbReference type="ARBA" id="ARBA00023136"/>
    </source>
</evidence>
<dbReference type="GO" id="GO:0009279">
    <property type="term" value="C:cell outer membrane"/>
    <property type="evidence" value="ECO:0007669"/>
    <property type="project" value="UniProtKB-SubCell"/>
</dbReference>
<comment type="similarity">
    <text evidence="2">Belongs to the SusD family.</text>
</comment>
<dbReference type="GeneID" id="69503030"/>
<evidence type="ECO:0000256" key="1">
    <source>
        <dbReference type="ARBA" id="ARBA00004442"/>
    </source>
</evidence>
<keyword evidence="5" id="KW-0998">Cell outer membrane</keyword>
<name>A0A413VYB5_9BACE</name>
<dbReference type="Pfam" id="PF14322">
    <property type="entry name" value="SusD-like_3"/>
    <property type="match status" value="1"/>
</dbReference>
<protein>
    <submittedName>
        <fullName evidence="8">RagB/SusD family nutrient uptake outer membrane protein</fullName>
    </submittedName>
</protein>
<gene>
    <name evidence="8" type="ORF">DW888_01850</name>
</gene>
<dbReference type="RefSeq" id="WP_007486425.1">
    <property type="nucleotide sequence ID" value="NZ_CABJFV010000001.1"/>
</dbReference>
<evidence type="ECO:0000256" key="5">
    <source>
        <dbReference type="ARBA" id="ARBA00023237"/>
    </source>
</evidence>
<comment type="caution">
    <text evidence="8">The sequence shown here is derived from an EMBL/GenBank/DDBJ whole genome shotgun (WGS) entry which is preliminary data.</text>
</comment>
<dbReference type="AlphaFoldDB" id="A0A413VYB5"/>
<feature type="domain" description="SusD-like N-terminal" evidence="7">
    <location>
        <begin position="21"/>
        <end position="221"/>
    </location>
</feature>
<keyword evidence="3" id="KW-0732">Signal</keyword>
<dbReference type="SUPFAM" id="SSF48452">
    <property type="entry name" value="TPR-like"/>
    <property type="match status" value="1"/>
</dbReference>
<dbReference type="InterPro" id="IPR012944">
    <property type="entry name" value="SusD_RagB_dom"/>
</dbReference>
<evidence type="ECO:0000256" key="2">
    <source>
        <dbReference type="ARBA" id="ARBA00006275"/>
    </source>
</evidence>